<proteinExistence type="predicted"/>
<sequence length="286" mass="33260">MDVALVGSSGYIASYIIQRLEKESNIDSILKIDQDEKADIKLNLTEAEKFNYDCLNNIDCVVFTAAISGPDKCAEEFDYCWNINVIGTSYFIEKAIEKNCRVLFFSSDAVFGDIPGHIYDELSETNAETPYGKMKKAVEDKFKENDKFKAIRLSYVASVRDRFISYCLECVKKHEEADIFHPFYRNVIVVSDVVNVVMWFINNWSKYEPNVLNVAGEELVSRVRMADEINRYLGNKLEYKISIPDRSFYDNRPQITQMKSLYMQEYEILEDNTFTEKIQKELKNIK</sequence>
<dbReference type="EMBL" id="QSHU01000011">
    <property type="protein sequence ID" value="RHC38910.1"/>
    <property type="molecule type" value="Genomic_DNA"/>
</dbReference>
<evidence type="ECO:0000313" key="2">
    <source>
        <dbReference type="EMBL" id="RHC38910.1"/>
    </source>
</evidence>
<dbReference type="InterPro" id="IPR001509">
    <property type="entry name" value="Epimerase_deHydtase"/>
</dbReference>
<dbReference type="Gene3D" id="3.40.50.720">
    <property type="entry name" value="NAD(P)-binding Rossmann-like Domain"/>
    <property type="match status" value="1"/>
</dbReference>
<evidence type="ECO:0000259" key="1">
    <source>
        <dbReference type="Pfam" id="PF01370"/>
    </source>
</evidence>
<protein>
    <submittedName>
        <fullName evidence="2">NAD-dependent epimerase/dehydratase family protein</fullName>
    </submittedName>
</protein>
<name>A0A414A0J2_9FIRM</name>
<dbReference type="AlphaFoldDB" id="A0A414A0J2"/>
<evidence type="ECO:0000313" key="3">
    <source>
        <dbReference type="Proteomes" id="UP000286104"/>
    </source>
</evidence>
<dbReference type="InterPro" id="IPR036291">
    <property type="entry name" value="NAD(P)-bd_dom_sf"/>
</dbReference>
<dbReference type="RefSeq" id="WP_118390120.1">
    <property type="nucleotide sequence ID" value="NZ_QSHU01000011.1"/>
</dbReference>
<gene>
    <name evidence="2" type="ORF">DW848_09105</name>
</gene>
<organism evidence="2 3">
    <name type="scientific">Agathobacter rectalis</name>
    <dbReference type="NCBI Taxonomy" id="39491"/>
    <lineage>
        <taxon>Bacteria</taxon>
        <taxon>Bacillati</taxon>
        <taxon>Bacillota</taxon>
        <taxon>Clostridia</taxon>
        <taxon>Lachnospirales</taxon>
        <taxon>Lachnospiraceae</taxon>
        <taxon>Agathobacter</taxon>
    </lineage>
</organism>
<dbReference type="PANTHER" id="PTHR43242:SF1">
    <property type="entry name" value="NAD(P)-BINDING ROSSMANN-FOLD SUPERFAMILY PROTEIN"/>
    <property type="match status" value="1"/>
</dbReference>
<dbReference type="SUPFAM" id="SSF51735">
    <property type="entry name" value="NAD(P)-binding Rossmann-fold domains"/>
    <property type="match status" value="1"/>
</dbReference>
<dbReference type="PANTHER" id="PTHR43242">
    <property type="entry name" value="NAD(P)-BINDING ROSSMANN-FOLD SUPERFAMILY PROTEIN"/>
    <property type="match status" value="1"/>
</dbReference>
<accession>A0A414A0J2</accession>
<feature type="domain" description="NAD-dependent epimerase/dehydratase" evidence="1">
    <location>
        <begin position="5"/>
        <end position="215"/>
    </location>
</feature>
<dbReference type="Proteomes" id="UP000286104">
    <property type="component" value="Unassembled WGS sequence"/>
</dbReference>
<comment type="caution">
    <text evidence="2">The sequence shown here is derived from an EMBL/GenBank/DDBJ whole genome shotgun (WGS) entry which is preliminary data.</text>
</comment>
<reference evidence="2 3" key="1">
    <citation type="submission" date="2018-08" db="EMBL/GenBank/DDBJ databases">
        <title>A genome reference for cultivated species of the human gut microbiota.</title>
        <authorList>
            <person name="Zou Y."/>
            <person name="Xue W."/>
            <person name="Luo G."/>
        </authorList>
    </citation>
    <scope>NUCLEOTIDE SEQUENCE [LARGE SCALE GENOMIC DNA]</scope>
    <source>
        <strain evidence="2 3">AM36-3AA</strain>
    </source>
</reference>
<dbReference type="Pfam" id="PF01370">
    <property type="entry name" value="Epimerase"/>
    <property type="match status" value="1"/>
</dbReference>